<organism evidence="1 2">
    <name type="scientific">Candidatus Iainarchaeum sp</name>
    <dbReference type="NCBI Taxonomy" id="3101447"/>
    <lineage>
        <taxon>Archaea</taxon>
        <taxon>Candidatus Iainarchaeota</taxon>
        <taxon>Candidatus Iainarchaeia</taxon>
        <taxon>Candidatus Iainarchaeales</taxon>
        <taxon>Candidatus Iainarchaeaceae</taxon>
        <taxon>Candidatus Iainarchaeum</taxon>
    </lineage>
</organism>
<comment type="caution">
    <text evidence="1">The sequence shown here is derived from an EMBL/GenBank/DDBJ whole genome shotgun (WGS) entry which is preliminary data.</text>
</comment>
<dbReference type="SUPFAM" id="SSF159659">
    <property type="entry name" value="Cgl1923-like"/>
    <property type="match status" value="1"/>
</dbReference>
<accession>A0A8T3YLQ9</accession>
<evidence type="ECO:0000313" key="1">
    <source>
        <dbReference type="EMBL" id="MBI4210630.1"/>
    </source>
</evidence>
<evidence type="ECO:0000313" key="2">
    <source>
        <dbReference type="Proteomes" id="UP000732298"/>
    </source>
</evidence>
<dbReference type="PANTHER" id="PTHR35610:SF7">
    <property type="entry name" value="3-ISOPROPYLMALATE DEHYDRATASE"/>
    <property type="match status" value="1"/>
</dbReference>
<gene>
    <name evidence="1" type="ORF">HY544_03945</name>
</gene>
<dbReference type="Gene3D" id="3.40.50.10900">
    <property type="entry name" value="PAC-like subunit"/>
    <property type="match status" value="1"/>
</dbReference>
<dbReference type="EMBL" id="JACQPB010000039">
    <property type="protein sequence ID" value="MBI4210630.1"/>
    <property type="molecule type" value="Genomic_DNA"/>
</dbReference>
<dbReference type="Proteomes" id="UP000732298">
    <property type="component" value="Unassembled WGS sequence"/>
</dbReference>
<dbReference type="InterPro" id="IPR038389">
    <property type="entry name" value="PSMG2_sf"/>
</dbReference>
<reference evidence="1" key="1">
    <citation type="submission" date="2020-07" db="EMBL/GenBank/DDBJ databases">
        <title>Huge and variable diversity of episymbiotic CPR bacteria and DPANN archaea in groundwater ecosystems.</title>
        <authorList>
            <person name="He C.Y."/>
            <person name="Keren R."/>
            <person name="Whittaker M."/>
            <person name="Farag I.F."/>
            <person name="Doudna J."/>
            <person name="Cate J.H.D."/>
            <person name="Banfield J.F."/>
        </authorList>
    </citation>
    <scope>NUCLEOTIDE SEQUENCE</scope>
    <source>
        <strain evidence="1">NC_groundwater_1296_Ag_S-0.2um_52_80</strain>
    </source>
</reference>
<dbReference type="AlphaFoldDB" id="A0A8T3YLQ9"/>
<sequence>MFVPTAIRFSKDVRFRDAVLFTGLPGIGLVGKICVDYMLRQFKAEKVAEVTSDFFPPSVQTSDGIVGLIKDELHCVSFGKKDFVFLSGPVQPALDSRAGSMEEHFEFARAIVAAVKGRGVTEICTLAGINVGDRRMHFEPRVVVAATSKKKLEEWKKLGAISDKPVGLISGVAGLLLGIGREEGIEGACLMGETNSRLVYGDPGAAKKVLEMLIAKYGFKVEMAQMEKEAKDIEKAFADLTKQFDEPDDNSSSLSYVR</sequence>
<dbReference type="Pfam" id="PF09754">
    <property type="entry name" value="PAC2"/>
    <property type="match status" value="1"/>
</dbReference>
<dbReference type="InterPro" id="IPR019151">
    <property type="entry name" value="Proteasome_assmbl_chaperone_2"/>
</dbReference>
<proteinExistence type="predicted"/>
<protein>
    <submittedName>
        <fullName evidence="1">PAC2 family protein</fullName>
    </submittedName>
</protein>
<dbReference type="PANTHER" id="PTHR35610">
    <property type="entry name" value="3-ISOPROPYLMALATE DEHYDRATASE-RELATED"/>
    <property type="match status" value="1"/>
</dbReference>
<name>A0A8T3YLQ9_9ARCH</name>